<gene>
    <name evidence="2" type="ORF">C9I47_0528</name>
</gene>
<dbReference type="Proteomes" id="UP000249447">
    <property type="component" value="Chromosome"/>
</dbReference>
<protein>
    <recommendedName>
        <fullName evidence="1">Schlafen AlbA-2 domain-containing protein</fullName>
    </recommendedName>
</protein>
<organism evidence="2 3">
    <name type="scientific">Marilutibacter maris</name>
    <dbReference type="NCBI Taxonomy" id="1605891"/>
    <lineage>
        <taxon>Bacteria</taxon>
        <taxon>Pseudomonadati</taxon>
        <taxon>Pseudomonadota</taxon>
        <taxon>Gammaproteobacteria</taxon>
        <taxon>Lysobacterales</taxon>
        <taxon>Lysobacteraceae</taxon>
        <taxon>Marilutibacter</taxon>
    </lineage>
</organism>
<dbReference type="AlphaFoldDB" id="A0A2U9T1J4"/>
<dbReference type="InterPro" id="IPR038461">
    <property type="entry name" value="Schlafen_AlbA_2_dom_sf"/>
</dbReference>
<dbReference type="InterPro" id="IPR007421">
    <property type="entry name" value="Schlafen_AlbA_2_dom"/>
</dbReference>
<proteinExistence type="predicted"/>
<accession>A0A2U9T1J4</accession>
<name>A0A2U9T1J4_9GAMM</name>
<reference evidence="2 3" key="1">
    <citation type="submission" date="2018-05" db="EMBL/GenBank/DDBJ databases">
        <title>The complete genome of Lysobacter maris HZ9B, a marine bacterium antagonistic against terrestrial plant pathogens.</title>
        <authorList>
            <person name="Zhang X.-Q."/>
        </authorList>
    </citation>
    <scope>NUCLEOTIDE SEQUENCE [LARGE SCALE GENOMIC DNA]</scope>
    <source>
        <strain evidence="2 3">HZ9B</strain>
    </source>
</reference>
<dbReference type="Gene3D" id="3.30.950.30">
    <property type="entry name" value="Schlafen, AAA domain"/>
    <property type="match status" value="1"/>
</dbReference>
<dbReference type="RefSeq" id="WP_190238586.1">
    <property type="nucleotide sequence ID" value="NZ_CP029843.1"/>
</dbReference>
<dbReference type="Pfam" id="PF04326">
    <property type="entry name" value="SLFN_AlbA_2"/>
    <property type="match status" value="1"/>
</dbReference>
<evidence type="ECO:0000259" key="1">
    <source>
        <dbReference type="Pfam" id="PF04326"/>
    </source>
</evidence>
<sequence>MADIAEHLQALVDDPREALNIEVKCWLDLTSKDDQATLAKAVIALANHGGGYLVLGFNELVDGSFECHLPRPATLEAYSQDLIARIVTTYADPAFQVTVERATRKSDGGVHPIVHVPGGHRAPIMAKKGSPDQKTLIAHRVYTRRPTPESAEPANAVEWRDLLDRCIRAGRDDLLDAIRGVLDGRNVAASPPTPSLLDELKAFAEAGLERWCSLAPPATHAEPTDPPGHYTVAYQIAGDIPKRTPAELMDLLLTVPGFTGWRPWWVPTRDGIRPYQYDDVLECYLGQGKQRISDPAHADFWRASPAGRLFLLRGFDEDSHRDTVAPGTTFDITLPVWRMGECLSHAAHVAQRLTGEPRPVTFYLTWKGLAGRQLAVLQGNRWMDEGHFAQQDYYSTSLTVPSDQIADRLPELVHEVLSPVYALFDLFQLPKSLVDEELQRMRGNRSFA</sequence>
<evidence type="ECO:0000313" key="3">
    <source>
        <dbReference type="Proteomes" id="UP000249447"/>
    </source>
</evidence>
<feature type="domain" description="Schlafen AlbA-2" evidence="1">
    <location>
        <begin position="17"/>
        <end position="144"/>
    </location>
</feature>
<dbReference type="EMBL" id="CP029843">
    <property type="protein sequence ID" value="AWV06251.1"/>
    <property type="molecule type" value="Genomic_DNA"/>
</dbReference>
<evidence type="ECO:0000313" key="2">
    <source>
        <dbReference type="EMBL" id="AWV06251.1"/>
    </source>
</evidence>
<keyword evidence="3" id="KW-1185">Reference proteome</keyword>
<dbReference type="KEGG" id="lmb:C9I47_0528"/>